<dbReference type="Gene3D" id="1.25.40.10">
    <property type="entry name" value="Tetratricopeptide repeat domain"/>
    <property type="match status" value="1"/>
</dbReference>
<dbReference type="Proteomes" id="UP000272706">
    <property type="component" value="Unassembled WGS sequence"/>
</dbReference>
<protein>
    <submittedName>
        <fullName evidence="3">Adenylate cyclase</fullName>
    </submittedName>
</protein>
<dbReference type="SMART" id="SM00028">
    <property type="entry name" value="TPR"/>
    <property type="match status" value="3"/>
</dbReference>
<dbReference type="OrthoDB" id="7318636at2"/>
<dbReference type="PROSITE" id="PS50005">
    <property type="entry name" value="TPR"/>
    <property type="match status" value="1"/>
</dbReference>
<feature type="repeat" description="TPR" evidence="1">
    <location>
        <begin position="411"/>
        <end position="444"/>
    </location>
</feature>
<evidence type="ECO:0000259" key="2">
    <source>
        <dbReference type="PROSITE" id="PS50125"/>
    </source>
</evidence>
<dbReference type="InterPro" id="IPR019734">
    <property type="entry name" value="TPR_rpt"/>
</dbReference>
<feature type="domain" description="Guanylate cyclase" evidence="2">
    <location>
        <begin position="15"/>
        <end position="126"/>
    </location>
</feature>
<gene>
    <name evidence="3" type="ORF">D3227_27530</name>
</gene>
<dbReference type="InterPro" id="IPR011990">
    <property type="entry name" value="TPR-like_helical_dom_sf"/>
</dbReference>
<dbReference type="GO" id="GO:0006171">
    <property type="term" value="P:cAMP biosynthetic process"/>
    <property type="evidence" value="ECO:0007669"/>
    <property type="project" value="TreeGrafter"/>
</dbReference>
<comment type="caution">
    <text evidence="3">The sequence shown here is derived from an EMBL/GenBank/DDBJ whole genome shotgun (WGS) entry which is preliminary data.</text>
</comment>
<evidence type="ECO:0000256" key="1">
    <source>
        <dbReference type="PROSITE-ProRule" id="PRU00339"/>
    </source>
</evidence>
<dbReference type="SUPFAM" id="SSF48452">
    <property type="entry name" value="TPR-like"/>
    <property type="match status" value="1"/>
</dbReference>
<evidence type="ECO:0000313" key="3">
    <source>
        <dbReference type="EMBL" id="RJT31967.1"/>
    </source>
</evidence>
<dbReference type="AlphaFoldDB" id="A0A3A5K8W0"/>
<sequence length="574" mass="63803">MTNSADQKVERRLAAILAADVVAYSSLMGRDDEGTLARIKSLRHDLIEPKLAEHRGRVFKTTGDGLLAEFSSPVEAVRCAVELQGSLTADPSQMLQLRIGINLGDVMIEPDGDIYGDGVNVAARLEQLADPGGICVSAKVYEEVRDKLRYTYDDRGEHQVKNIARPLRVYSLSLHGKPPRTNDTFSKGSHRPAVTVLPFVNMSGDPTQQYFADGLTEDVVTALLRVSGTVVVSGASRIGRPQSEHRTPRANPTFLLEGSVRRSGNRARATTQLTSPSGEVLWSDKYDFELNDVFAVQDELARSITAALKIKVEEHEHHHALTKPPTNLDAYDYCLRGRQLGRSFHRSDRLRARNLFLSAIEADPEYARGYIELAWLDIRRLKWGEASDPDAALARALDAATTATTLDPNDADCHWMLGLIHLWKRDHAKSIACYERARTISPNHPDLLADMCDMLGYAGRPEEAIEVGKMAVRLNPNPPDWYLWDIGAGYYLLGDYNEAMHYLQRIAQPGPAYRLIAATYARLGRPDDARQAGAELLKINPEFSISRYAAQAPYANQEDLDRYLTGLRMAGLPE</sequence>
<dbReference type="SUPFAM" id="SSF55073">
    <property type="entry name" value="Nucleotide cyclase"/>
    <property type="match status" value="1"/>
</dbReference>
<dbReference type="InterPro" id="IPR029787">
    <property type="entry name" value="Nucleotide_cyclase"/>
</dbReference>
<dbReference type="GO" id="GO:0004016">
    <property type="term" value="F:adenylate cyclase activity"/>
    <property type="evidence" value="ECO:0007669"/>
    <property type="project" value="UniProtKB-ARBA"/>
</dbReference>
<evidence type="ECO:0000313" key="4">
    <source>
        <dbReference type="Proteomes" id="UP000272706"/>
    </source>
</evidence>
<dbReference type="RefSeq" id="WP_120017410.1">
    <property type="nucleotide sequence ID" value="NZ_QZWZ01000028.1"/>
</dbReference>
<dbReference type="PANTHER" id="PTHR43081">
    <property type="entry name" value="ADENYLATE CYCLASE, TERMINAL-DIFFERENTIATION SPECIFIC-RELATED"/>
    <property type="match status" value="1"/>
</dbReference>
<reference evidence="3 4" key="1">
    <citation type="submission" date="2018-09" db="EMBL/GenBank/DDBJ databases">
        <title>Mesorhizobium carmichaelinearum sp. nov. isolated from Carmichaelinea spp. root nodules in New Zealand.</title>
        <authorList>
            <person name="De Meyer S.E."/>
        </authorList>
    </citation>
    <scope>NUCLEOTIDE SEQUENCE [LARGE SCALE GENOMIC DNA]</scope>
    <source>
        <strain evidence="3 4">ICMP19557</strain>
    </source>
</reference>
<dbReference type="Pfam" id="PF00211">
    <property type="entry name" value="Guanylate_cyc"/>
    <property type="match status" value="1"/>
</dbReference>
<accession>A0A3A5K8W0</accession>
<dbReference type="EMBL" id="QZWZ01000028">
    <property type="protein sequence ID" value="RJT31967.1"/>
    <property type="molecule type" value="Genomic_DNA"/>
</dbReference>
<organism evidence="3 4">
    <name type="scientific">Mesorhizobium waimense</name>
    <dbReference type="NCBI Taxonomy" id="1300307"/>
    <lineage>
        <taxon>Bacteria</taxon>
        <taxon>Pseudomonadati</taxon>
        <taxon>Pseudomonadota</taxon>
        <taxon>Alphaproteobacteria</taxon>
        <taxon>Hyphomicrobiales</taxon>
        <taxon>Phyllobacteriaceae</taxon>
        <taxon>Mesorhizobium</taxon>
    </lineage>
</organism>
<keyword evidence="4" id="KW-1185">Reference proteome</keyword>
<name>A0A3A5K8W0_9HYPH</name>
<dbReference type="GO" id="GO:0035556">
    <property type="term" value="P:intracellular signal transduction"/>
    <property type="evidence" value="ECO:0007669"/>
    <property type="project" value="InterPro"/>
</dbReference>
<dbReference type="Pfam" id="PF13432">
    <property type="entry name" value="TPR_16"/>
    <property type="match status" value="1"/>
</dbReference>
<dbReference type="CDD" id="cd07302">
    <property type="entry name" value="CHD"/>
    <property type="match status" value="1"/>
</dbReference>
<dbReference type="InterPro" id="IPR050697">
    <property type="entry name" value="Adenylyl/Guanylyl_Cyclase_3/4"/>
</dbReference>
<dbReference type="Gene3D" id="3.30.70.1230">
    <property type="entry name" value="Nucleotide cyclase"/>
    <property type="match status" value="1"/>
</dbReference>
<proteinExistence type="predicted"/>
<dbReference type="PROSITE" id="PS50125">
    <property type="entry name" value="GUANYLATE_CYCLASE_2"/>
    <property type="match status" value="1"/>
</dbReference>
<dbReference type="PANTHER" id="PTHR43081:SF19">
    <property type="entry name" value="PH-SENSITIVE ADENYLATE CYCLASE RV1264"/>
    <property type="match status" value="1"/>
</dbReference>
<dbReference type="InterPro" id="IPR001054">
    <property type="entry name" value="A/G_cyclase"/>
</dbReference>
<keyword evidence="1" id="KW-0802">TPR repeat</keyword>